<feature type="region of interest" description="Disordered" evidence="1">
    <location>
        <begin position="63"/>
        <end position="86"/>
    </location>
</feature>
<feature type="region of interest" description="Disordered" evidence="1">
    <location>
        <begin position="268"/>
        <end position="302"/>
    </location>
</feature>
<comment type="caution">
    <text evidence="2">The sequence shown here is derived from an EMBL/GenBank/DDBJ whole genome shotgun (WGS) entry which is preliminary data.</text>
</comment>
<name>A0A812ZD69_9DINO</name>
<feature type="compositionally biased region" description="Polar residues" evidence="1">
    <location>
        <begin position="279"/>
        <end position="293"/>
    </location>
</feature>
<proteinExistence type="predicted"/>
<feature type="non-terminal residue" evidence="2">
    <location>
        <position position="302"/>
    </location>
</feature>
<dbReference type="OrthoDB" id="414729at2759"/>
<keyword evidence="3" id="KW-1185">Reference proteome</keyword>
<dbReference type="Proteomes" id="UP000601435">
    <property type="component" value="Unassembled WGS sequence"/>
</dbReference>
<sequence>VLPVAEETPAVALSPERLDCTPPANVCPKLHGVTQPAKAPVPQPALPSAADVNCEVFTDAFQGANKRSSPGPLEERPAQQPKGKGLAAAVGTMEIGVFEPPGFVLHLGAGTRGIIRTLVAASAEYATLKDRLAKMEETPDLLAHVRKLGWHHPTDSQWLHLRWSQEREQLIPEEPQRMFPHAALSGHLDSILEILEEDKVLHQFNATRRFNDQTDSTVMFFIRVSLQGQKAQLLFQRLLALCGLGCLQMIDATLRRERLEPQPLAKQLRNLSDRRNRQGMETSQPRSSGQLISNLDAGDNMM</sequence>
<evidence type="ECO:0000313" key="3">
    <source>
        <dbReference type="Proteomes" id="UP000601435"/>
    </source>
</evidence>
<gene>
    <name evidence="2" type="ORF">SNEC2469_LOCUS24533</name>
</gene>
<evidence type="ECO:0000313" key="2">
    <source>
        <dbReference type="EMBL" id="CAE7823451.1"/>
    </source>
</evidence>
<dbReference type="AlphaFoldDB" id="A0A812ZD69"/>
<dbReference type="EMBL" id="CAJNJA010047299">
    <property type="protein sequence ID" value="CAE7823451.1"/>
    <property type="molecule type" value="Genomic_DNA"/>
</dbReference>
<reference evidence="2" key="1">
    <citation type="submission" date="2021-02" db="EMBL/GenBank/DDBJ databases">
        <authorList>
            <person name="Dougan E. K."/>
            <person name="Rhodes N."/>
            <person name="Thang M."/>
            <person name="Chan C."/>
        </authorList>
    </citation>
    <scope>NUCLEOTIDE SEQUENCE</scope>
</reference>
<evidence type="ECO:0000256" key="1">
    <source>
        <dbReference type="SAM" id="MobiDB-lite"/>
    </source>
</evidence>
<protein>
    <submittedName>
        <fullName evidence="2">Uncharacterized protein</fullName>
    </submittedName>
</protein>
<accession>A0A812ZD69</accession>
<organism evidence="2 3">
    <name type="scientific">Symbiodinium necroappetens</name>
    <dbReference type="NCBI Taxonomy" id="1628268"/>
    <lineage>
        <taxon>Eukaryota</taxon>
        <taxon>Sar</taxon>
        <taxon>Alveolata</taxon>
        <taxon>Dinophyceae</taxon>
        <taxon>Suessiales</taxon>
        <taxon>Symbiodiniaceae</taxon>
        <taxon>Symbiodinium</taxon>
    </lineage>
</organism>